<dbReference type="FunFam" id="1.20.58.220:FF:000004">
    <property type="entry name" value="Phosphate-specific transport system accessory protein PhoU"/>
    <property type="match status" value="1"/>
</dbReference>
<evidence type="ECO:0000256" key="6">
    <source>
        <dbReference type="ARBA" id="ARBA00022592"/>
    </source>
</evidence>
<keyword evidence="5 8" id="KW-0963">Cytoplasm</keyword>
<evidence type="ECO:0000256" key="4">
    <source>
        <dbReference type="ARBA" id="ARBA00022448"/>
    </source>
</evidence>
<dbReference type="STRING" id="314607.KB13_1263"/>
<feature type="domain" description="PhoU" evidence="9">
    <location>
        <begin position="20"/>
        <end position="107"/>
    </location>
</feature>
<evidence type="ECO:0000259" key="9">
    <source>
        <dbReference type="Pfam" id="PF01895"/>
    </source>
</evidence>
<dbReference type="eggNOG" id="COG0704">
    <property type="taxonomic scope" value="Bacteria"/>
</dbReference>
<evidence type="ECO:0000256" key="3">
    <source>
        <dbReference type="ARBA" id="ARBA00011738"/>
    </source>
</evidence>
<dbReference type="Gene3D" id="1.20.58.220">
    <property type="entry name" value="Phosphate transport system protein phou homolog 2, domain 2"/>
    <property type="match status" value="2"/>
</dbReference>
<comment type="subunit">
    <text evidence="3 8">Homodimer.</text>
</comment>
<dbReference type="AlphaFoldDB" id="B6BVH6"/>
<accession>B6BVH6</accession>
<evidence type="ECO:0000256" key="7">
    <source>
        <dbReference type="ARBA" id="ARBA00056181"/>
    </source>
</evidence>
<keyword evidence="11" id="KW-1185">Reference proteome</keyword>
<dbReference type="InterPro" id="IPR028366">
    <property type="entry name" value="PhoU"/>
</dbReference>
<organism evidence="10 11">
    <name type="scientific">beta proteobacterium KB13</name>
    <dbReference type="NCBI Taxonomy" id="314607"/>
    <lineage>
        <taxon>Bacteria</taxon>
        <taxon>Pseudomonadati</taxon>
        <taxon>Pseudomonadota</taxon>
        <taxon>Betaproteobacteria</taxon>
        <taxon>Nitrosomonadales</taxon>
        <taxon>OM43 clade</taxon>
    </lineage>
</organism>
<sequence length="233" mass="26491">MAIHTFSKFDKELENLRAQVMEMGGIVEEQIKDAIASLKDADSKLIDKIINRDEDVNDLQTSIDENCELVLVKRTPVAADLRFVLTVQKITTDLERIGDEAAKIARAAKRIFENDRMSKPSLTNVKSMQKLVSEMLHTALDSFTRMDPDAILSIIKDDESVDEIYQSCTRNQLTVMMEDPRKISTALEIIYVAKAIERIGDHAENISEHIVYWIKGSDVRHLSTKEIKKELKS</sequence>
<dbReference type="GO" id="GO:0006817">
    <property type="term" value="P:phosphate ion transport"/>
    <property type="evidence" value="ECO:0007669"/>
    <property type="project" value="UniProtKB-KW"/>
</dbReference>
<comment type="function">
    <text evidence="7 8">Plays a role in the regulation of phosphate uptake.</text>
</comment>
<proteinExistence type="inferred from homology"/>
<dbReference type="Pfam" id="PF01895">
    <property type="entry name" value="PhoU"/>
    <property type="match status" value="2"/>
</dbReference>
<evidence type="ECO:0000313" key="11">
    <source>
        <dbReference type="Proteomes" id="UP000004188"/>
    </source>
</evidence>
<evidence type="ECO:0000256" key="2">
    <source>
        <dbReference type="ARBA" id="ARBA00008107"/>
    </source>
</evidence>
<dbReference type="GO" id="GO:0005737">
    <property type="term" value="C:cytoplasm"/>
    <property type="evidence" value="ECO:0007669"/>
    <property type="project" value="UniProtKB-SubCell"/>
</dbReference>
<comment type="subcellular location">
    <subcellularLocation>
        <location evidence="1 8">Cytoplasm</location>
    </subcellularLocation>
</comment>
<comment type="similarity">
    <text evidence="2 8">Belongs to the PhoU family.</text>
</comment>
<dbReference type="GO" id="GO:0030643">
    <property type="term" value="P:intracellular phosphate ion homeostasis"/>
    <property type="evidence" value="ECO:0007669"/>
    <property type="project" value="InterPro"/>
</dbReference>
<evidence type="ECO:0000256" key="5">
    <source>
        <dbReference type="ARBA" id="ARBA00022490"/>
    </source>
</evidence>
<name>B6BVH6_9PROT</name>
<dbReference type="InterPro" id="IPR026022">
    <property type="entry name" value="PhoU_dom"/>
</dbReference>
<reference evidence="11" key="1">
    <citation type="journal article" date="2012" name="Stand. Genomic Sci.">
        <title>Genome sequence of strain HIMB624, a cultured representative from the OM43 clade of marine Betaproteobacteria.</title>
        <authorList>
            <person name="Huggett M.J."/>
            <person name="Hayakawa D.H."/>
            <person name="Rappe M.S."/>
        </authorList>
    </citation>
    <scope>NUCLEOTIDE SEQUENCE [LARGE SCALE GENOMIC DNA]</scope>
    <source>
        <strain evidence="11">KB13</strain>
    </source>
</reference>
<dbReference type="GO" id="GO:0045936">
    <property type="term" value="P:negative regulation of phosphate metabolic process"/>
    <property type="evidence" value="ECO:0007669"/>
    <property type="project" value="InterPro"/>
</dbReference>
<dbReference type="SUPFAM" id="SSF109755">
    <property type="entry name" value="PhoU-like"/>
    <property type="match status" value="1"/>
</dbReference>
<dbReference type="HOGENOM" id="CLU_078518_2_1_4"/>
<evidence type="ECO:0000256" key="8">
    <source>
        <dbReference type="PIRNR" id="PIRNR003107"/>
    </source>
</evidence>
<evidence type="ECO:0000313" key="10">
    <source>
        <dbReference type="EMBL" id="EDZ65130.1"/>
    </source>
</evidence>
<dbReference type="PANTHER" id="PTHR42930:SF3">
    <property type="entry name" value="PHOSPHATE-SPECIFIC TRANSPORT SYSTEM ACCESSORY PROTEIN PHOU"/>
    <property type="match status" value="1"/>
</dbReference>
<gene>
    <name evidence="10" type="primary">phoU</name>
    <name evidence="10" type="ORF">KB13_1263</name>
</gene>
<feature type="domain" description="PhoU" evidence="9">
    <location>
        <begin position="126"/>
        <end position="209"/>
    </location>
</feature>
<keyword evidence="6 8" id="KW-0592">Phosphate transport</keyword>
<dbReference type="EMBL" id="DS995299">
    <property type="protein sequence ID" value="EDZ65130.1"/>
    <property type="molecule type" value="Genomic_DNA"/>
</dbReference>
<evidence type="ECO:0000256" key="1">
    <source>
        <dbReference type="ARBA" id="ARBA00004496"/>
    </source>
</evidence>
<keyword evidence="4 8" id="KW-0813">Transport</keyword>
<dbReference type="Proteomes" id="UP000004188">
    <property type="component" value="Unassembled WGS sequence"/>
</dbReference>
<dbReference type="PANTHER" id="PTHR42930">
    <property type="entry name" value="PHOSPHATE-SPECIFIC TRANSPORT SYSTEM ACCESSORY PROTEIN PHOU"/>
    <property type="match status" value="1"/>
</dbReference>
<dbReference type="NCBIfam" id="TIGR02135">
    <property type="entry name" value="phoU_full"/>
    <property type="match status" value="1"/>
</dbReference>
<dbReference type="InterPro" id="IPR038078">
    <property type="entry name" value="PhoU-like_sf"/>
</dbReference>
<protein>
    <recommendedName>
        <fullName evidence="8">Phosphate-specific transport system accessory protein PhoU</fullName>
    </recommendedName>
</protein>
<dbReference type="PIRSF" id="PIRSF003107">
    <property type="entry name" value="PhoU"/>
    <property type="match status" value="1"/>
</dbReference>